<dbReference type="EMBL" id="BMJC01000002">
    <property type="protein sequence ID" value="GGA93599.1"/>
    <property type="molecule type" value="Genomic_DNA"/>
</dbReference>
<dbReference type="PIRSF" id="PIRSF000521">
    <property type="entry name" value="Transaminase_4ab_Lys_Orn"/>
    <property type="match status" value="1"/>
</dbReference>
<reference evidence="7" key="1">
    <citation type="journal article" date="2014" name="Int. J. Syst. Evol. Microbiol.">
        <title>Complete genome sequence of Corynebacterium casei LMG S-19264T (=DSM 44701T), isolated from a smear-ripened cheese.</title>
        <authorList>
            <consortium name="US DOE Joint Genome Institute (JGI-PGF)"/>
            <person name="Walter F."/>
            <person name="Albersmeier A."/>
            <person name="Kalinowski J."/>
            <person name="Ruckert C."/>
        </authorList>
    </citation>
    <scope>NUCLEOTIDE SEQUENCE</scope>
    <source>
        <strain evidence="7">CGMCC 1.15448</strain>
    </source>
</reference>
<dbReference type="Gene3D" id="3.40.640.10">
    <property type="entry name" value="Type I PLP-dependent aspartate aminotransferase-like (Major domain)"/>
    <property type="match status" value="1"/>
</dbReference>
<evidence type="ECO:0000256" key="5">
    <source>
        <dbReference type="ARBA" id="ARBA00022898"/>
    </source>
</evidence>
<dbReference type="SUPFAM" id="SSF53383">
    <property type="entry name" value="PLP-dependent transferases"/>
    <property type="match status" value="1"/>
</dbReference>
<reference evidence="7" key="2">
    <citation type="submission" date="2020-09" db="EMBL/GenBank/DDBJ databases">
        <authorList>
            <person name="Sun Q."/>
            <person name="Zhou Y."/>
        </authorList>
    </citation>
    <scope>NUCLEOTIDE SEQUENCE</scope>
    <source>
        <strain evidence="7">CGMCC 1.15448</strain>
    </source>
</reference>
<dbReference type="Gene3D" id="3.90.1150.10">
    <property type="entry name" value="Aspartate Aminotransferase, domain 1"/>
    <property type="match status" value="1"/>
</dbReference>
<dbReference type="InterPro" id="IPR049704">
    <property type="entry name" value="Aminotrans_3_PPA_site"/>
</dbReference>
<evidence type="ECO:0000256" key="2">
    <source>
        <dbReference type="ARBA" id="ARBA00008954"/>
    </source>
</evidence>
<evidence type="ECO:0000256" key="3">
    <source>
        <dbReference type="ARBA" id="ARBA00022576"/>
    </source>
</evidence>
<dbReference type="PANTHER" id="PTHR43552:SF1">
    <property type="entry name" value="DIAMINOBUTYRATE--2-OXOGLUTARATE AMINOTRANSFERASE"/>
    <property type="match status" value="1"/>
</dbReference>
<keyword evidence="4" id="KW-0808">Transferase</keyword>
<dbReference type="InterPro" id="IPR004637">
    <property type="entry name" value="Dat"/>
</dbReference>
<keyword evidence="3 7" id="KW-0032">Aminotransferase</keyword>
<comment type="similarity">
    <text evidence="2 6">Belongs to the class-III pyridoxal-phosphate-dependent aminotransferase family.</text>
</comment>
<evidence type="ECO:0000256" key="4">
    <source>
        <dbReference type="ARBA" id="ARBA00022679"/>
    </source>
</evidence>
<gene>
    <name evidence="7" type="primary">rhbA</name>
    <name evidence="7" type="ORF">GCM10011511_16110</name>
</gene>
<protein>
    <submittedName>
        <fullName evidence="7">Diaminobutyrate--2-oxoglutarate aminotransferase</fullName>
    </submittedName>
</protein>
<evidence type="ECO:0000313" key="8">
    <source>
        <dbReference type="Proteomes" id="UP000607559"/>
    </source>
</evidence>
<comment type="cofactor">
    <cofactor evidence="1">
        <name>pyridoxal 5'-phosphate</name>
        <dbReference type="ChEBI" id="CHEBI:597326"/>
    </cofactor>
</comment>
<accession>A0A8J2XSA8</accession>
<evidence type="ECO:0000313" key="7">
    <source>
        <dbReference type="EMBL" id="GGA93599.1"/>
    </source>
</evidence>
<keyword evidence="5 6" id="KW-0663">Pyridoxal phosphate</keyword>
<dbReference type="InterPro" id="IPR015424">
    <property type="entry name" value="PyrdxlP-dep_Trfase"/>
</dbReference>
<comment type="caution">
    <text evidence="7">The sequence shown here is derived from an EMBL/GenBank/DDBJ whole genome shotgun (WGS) entry which is preliminary data.</text>
</comment>
<dbReference type="CDD" id="cd00610">
    <property type="entry name" value="OAT_like"/>
    <property type="match status" value="1"/>
</dbReference>
<dbReference type="AlphaFoldDB" id="A0A8J2XSA8"/>
<dbReference type="GO" id="GO:0008483">
    <property type="term" value="F:transaminase activity"/>
    <property type="evidence" value="ECO:0007669"/>
    <property type="project" value="UniProtKB-KW"/>
</dbReference>
<evidence type="ECO:0000256" key="6">
    <source>
        <dbReference type="RuleBase" id="RU003560"/>
    </source>
</evidence>
<dbReference type="PANTHER" id="PTHR43552">
    <property type="entry name" value="DIAMINOBUTYRATE--2-OXOGLUTARATE AMINOTRANSFERASE"/>
    <property type="match status" value="1"/>
</dbReference>
<dbReference type="PROSITE" id="PS00600">
    <property type="entry name" value="AA_TRANSFER_CLASS_3"/>
    <property type="match status" value="1"/>
</dbReference>
<proteinExistence type="inferred from homology"/>
<evidence type="ECO:0000256" key="1">
    <source>
        <dbReference type="ARBA" id="ARBA00001933"/>
    </source>
</evidence>
<dbReference type="Pfam" id="PF00202">
    <property type="entry name" value="Aminotran_3"/>
    <property type="match status" value="1"/>
</dbReference>
<keyword evidence="8" id="KW-1185">Reference proteome</keyword>
<dbReference type="FunFam" id="3.40.640.10:FF:000004">
    <property type="entry name" value="Acetylornithine aminotransferase"/>
    <property type="match status" value="1"/>
</dbReference>
<dbReference type="Proteomes" id="UP000607559">
    <property type="component" value="Unassembled WGS sequence"/>
</dbReference>
<organism evidence="7 8">
    <name type="scientific">Puia dinghuensis</name>
    <dbReference type="NCBI Taxonomy" id="1792502"/>
    <lineage>
        <taxon>Bacteria</taxon>
        <taxon>Pseudomonadati</taxon>
        <taxon>Bacteroidota</taxon>
        <taxon>Chitinophagia</taxon>
        <taxon>Chitinophagales</taxon>
        <taxon>Chitinophagaceae</taxon>
        <taxon>Puia</taxon>
    </lineage>
</organism>
<dbReference type="InterPro" id="IPR005814">
    <property type="entry name" value="Aminotrans_3"/>
</dbReference>
<sequence>MPIAIDSARGAILKDVDGNMFIDFFSFAGVLNVGHCNPYVLDYVKIQEEKLIHGLDFPTENKLALIRKILQQIPEGIRNQYKVAFCGPSGSDAVEAAIKLAKHKTGREGIIAFHGSYHGMTSGALSLTSNLKFRARLGSLVPNITFLPYSYCYRCPFGKSANSCRLECAEFLKYTLENPHSGISKPAAIIIEPIQGEGGTIIPKPGFLERISEIARENDILVIFDEIQCGFFRTGNFWAFQDDTTFPDIITMSKGLGGIGFPISAIIYNKAIESWGPADHIGTFRGNQVSIAAGNGAFDFISDYNVECHTREMGKYLLEKLDELKAIYPFIGDVRGKGLILGIEYVKGPDSKLPDPELVKKIRQSCFNKGLLFEVGGHYNNVIRFIPPLIVNKELIDSALAIFKEANEEMIKQ</sequence>
<name>A0A8J2XSA8_9BACT</name>
<dbReference type="InterPro" id="IPR015422">
    <property type="entry name" value="PyrdxlP-dep_Trfase_small"/>
</dbReference>
<dbReference type="InterPro" id="IPR015421">
    <property type="entry name" value="PyrdxlP-dep_Trfase_major"/>
</dbReference>
<dbReference type="GO" id="GO:0030170">
    <property type="term" value="F:pyridoxal phosphate binding"/>
    <property type="evidence" value="ECO:0007669"/>
    <property type="project" value="InterPro"/>
</dbReference>